<reference evidence="1 2" key="1">
    <citation type="journal article" date="2015" name="Appl. Environ. Microbiol.">
        <title>Nanoarchaeota, Their Sulfolobales Host, and Nanoarchaeota Virus Distribution across Yellowstone National Park Hot Springs.</title>
        <authorList>
            <person name="Munson-McGee J.H."/>
            <person name="Field E.K."/>
            <person name="Bateson M."/>
            <person name="Rooney C."/>
            <person name="Stepanauskas R."/>
            <person name="Young M.J."/>
        </authorList>
    </citation>
    <scope>NUCLEOTIDE SEQUENCE [LARGE SCALE GENOMIC DNA]</scope>
    <source>
        <strain evidence="1">SCGC AC-742_N10</strain>
    </source>
</reference>
<dbReference type="CDD" id="cd18708">
    <property type="entry name" value="PIN_VapC-like"/>
    <property type="match status" value="1"/>
</dbReference>
<sequence>MILGVLGSDKLVTTTNAILTEIFTGIRPIDKIIILSEEKTKRDYTKLKEIVKVIGINSEIEEIELSKGLKSWREKLKNVDIDVADITPGRKYMAYSIIAYSKAKEVRYVYIKEESKGYHIFGYIPFNEMEVVNMRTGEKINFDPPQTIKGLPNDNELSTTATDALINIYSLLGKVTIENYYREIQEFEISDPKDENEELCLLRSGFLRYKEEDEIKNEAQKGSFFIADTNTYIKIGPRLKFLTYSKIGYRLLASRATYNELQNKTSSTQKDEKLYRFYMGMESYRSSHTPPISEDRRFGDTNLLEESKRLKSELPDKLVLITADVMLANSARSKGVSTILLRNVNKGKGDIGVYLNCVKYFTQNSIMVEGKKVAEIPKVREYEEKIRVKTIKEELNYPYLLSITENFLKS</sequence>
<protein>
    <submittedName>
        <fullName evidence="1">Uncharacterized protein</fullName>
    </submittedName>
</protein>
<dbReference type="Proteomes" id="UP000245638">
    <property type="component" value="Unassembled WGS sequence"/>
</dbReference>
<evidence type="ECO:0000313" key="2">
    <source>
        <dbReference type="Proteomes" id="UP000245638"/>
    </source>
</evidence>
<proteinExistence type="predicted"/>
<comment type="caution">
    <text evidence="1">The sequence shown here is derived from an EMBL/GenBank/DDBJ whole genome shotgun (WGS) entry which is preliminary data.</text>
</comment>
<organism evidence="1 2">
    <name type="scientific">Acidianus hospitalis</name>
    <dbReference type="NCBI Taxonomy" id="563177"/>
    <lineage>
        <taxon>Archaea</taxon>
        <taxon>Thermoproteota</taxon>
        <taxon>Thermoprotei</taxon>
        <taxon>Sulfolobales</taxon>
        <taxon>Sulfolobaceae</taxon>
        <taxon>Acidianus</taxon>
    </lineage>
</organism>
<accession>A0A2T9X1Y3</accession>
<name>A0A2T9X1Y3_9CREN</name>
<gene>
    <name evidence="1" type="ORF">DDW13_09050</name>
</gene>
<dbReference type="AlphaFoldDB" id="A0A2T9X1Y3"/>
<evidence type="ECO:0000313" key="1">
    <source>
        <dbReference type="EMBL" id="PVU74100.1"/>
    </source>
</evidence>
<dbReference type="EMBL" id="QEFD01000234">
    <property type="protein sequence ID" value="PVU74100.1"/>
    <property type="molecule type" value="Genomic_DNA"/>
</dbReference>